<protein>
    <submittedName>
        <fullName evidence="4">T9SS C-terminal target domain-containing protein</fullName>
    </submittedName>
</protein>
<dbReference type="OrthoDB" id="9765926at2"/>
<organism evidence="4 5">
    <name type="scientific">Chryseobacterium phosphatilyticum</name>
    <dbReference type="NCBI Taxonomy" id="475075"/>
    <lineage>
        <taxon>Bacteria</taxon>
        <taxon>Pseudomonadati</taxon>
        <taxon>Bacteroidota</taxon>
        <taxon>Flavobacteriia</taxon>
        <taxon>Flavobacteriales</taxon>
        <taxon>Weeksellaceae</taxon>
        <taxon>Chryseobacterium group</taxon>
        <taxon>Chryseobacterium</taxon>
    </lineage>
</organism>
<dbReference type="NCBIfam" id="NF045639">
    <property type="entry name" value="GCX_COOH"/>
    <property type="match status" value="1"/>
</dbReference>
<gene>
    <name evidence="4" type="ORF">C1631_017010</name>
</gene>
<comment type="caution">
    <text evidence="4">The sequence shown here is derived from an EMBL/GenBank/DDBJ whole genome shotgun (WGS) entry which is preliminary data.</text>
</comment>
<accession>A0A316X461</accession>
<name>A0A316X461_9FLAO</name>
<feature type="chain" id="PRO_5016410550" evidence="2">
    <location>
        <begin position="22"/>
        <end position="585"/>
    </location>
</feature>
<dbReference type="Pfam" id="PF18962">
    <property type="entry name" value="Por_Secre_tail"/>
    <property type="match status" value="1"/>
</dbReference>
<proteinExistence type="predicted"/>
<sequence length="585" mass="64182">MKNKISLLLMALCLGANSLYAQHENDHWVFGNNKWKFDATHYLGYIHTINSPYLRYASSVISDKNTGNLLFYSDGYKIYDKNGAVMNNGDNLFGVNNTAFNTFGNPSDQSSIIVPLPNSNSIYYVFYINGDKKVDDQENLSDTTSYNYGLRYAIVDMSLNGGLGAVTSKNNILFSNSPTNALTSTVGSNGNSYWIVTANNGNFLSYKLTPGGLNTNPVSSPAPNYGNFFKISPNSKKLATRINKGNNKGIYLSDFDNATGIFSNQTNIVPPSSGGQFLEPSDFTNSAEFSGNSDFLYFTNSDKCLCDYPAATSTVYSYQISNSTFNYVYGHQGGHNLSMQRAANGKIYMIQNYQTAYNASGIRDVVLGWTSGNSYHSYSWVIMDNPNIVNSSFNNIGSQIPNAKNGYAFPQLVPHLDNTNKCPNIEVIDYPIANSMNFQAAQSIIASSVINNGLVVNYKAGQNVLLLPGFSSIATAGSLFKAYIAPCDGIEAFAKNNDTSSANYSNEKTLTVPSQLKVYPNPASDYINISSGNEKLISWELYDMSGKLILKGNEKQIDVRSIVKGNYLLKINSERNQTSKMVIIK</sequence>
<dbReference type="EMBL" id="PPED02000004">
    <property type="protein sequence ID" value="PWN68397.1"/>
    <property type="molecule type" value="Genomic_DNA"/>
</dbReference>
<evidence type="ECO:0000313" key="5">
    <source>
        <dbReference type="Proteomes" id="UP000236594"/>
    </source>
</evidence>
<dbReference type="NCBIfam" id="TIGR04183">
    <property type="entry name" value="Por_Secre_tail"/>
    <property type="match status" value="1"/>
</dbReference>
<dbReference type="RefSeq" id="WP_103247424.1">
    <property type="nucleotide sequence ID" value="NZ_PPED02000004.1"/>
</dbReference>
<evidence type="ECO:0000313" key="4">
    <source>
        <dbReference type="EMBL" id="PWN68397.1"/>
    </source>
</evidence>
<keyword evidence="1 2" id="KW-0732">Signal</keyword>
<evidence type="ECO:0000256" key="2">
    <source>
        <dbReference type="SAM" id="SignalP"/>
    </source>
</evidence>
<dbReference type="InterPro" id="IPR026444">
    <property type="entry name" value="Secre_tail"/>
</dbReference>
<dbReference type="AlphaFoldDB" id="A0A316X461"/>
<evidence type="ECO:0000256" key="1">
    <source>
        <dbReference type="ARBA" id="ARBA00022729"/>
    </source>
</evidence>
<feature type="signal peptide" evidence="2">
    <location>
        <begin position="1"/>
        <end position="21"/>
    </location>
</feature>
<feature type="domain" description="Secretion system C-terminal sorting" evidence="3">
    <location>
        <begin position="518"/>
        <end position="583"/>
    </location>
</feature>
<reference evidence="4 5" key="1">
    <citation type="submission" date="2018-04" db="EMBL/GenBank/DDBJ databases">
        <title>Draft Genome Sequence of Phosphate-Solubilizing Chryseobacterium sp. ISE14 that is a Biocontrol and Plant Growth-Promoting Rhizobacterium Isolated from Cucumber.</title>
        <authorList>
            <person name="Jeong J.-J."/>
            <person name="Sang M.K."/>
            <person name="Choi I.-G."/>
            <person name="Kim K.D."/>
        </authorList>
    </citation>
    <scope>NUCLEOTIDE SEQUENCE [LARGE SCALE GENOMIC DNA]</scope>
    <source>
        <strain evidence="4 5">ISE14</strain>
    </source>
</reference>
<keyword evidence="5" id="KW-1185">Reference proteome</keyword>
<dbReference type="Proteomes" id="UP000236594">
    <property type="component" value="Unassembled WGS sequence"/>
</dbReference>
<evidence type="ECO:0000259" key="3">
    <source>
        <dbReference type="Pfam" id="PF18962"/>
    </source>
</evidence>
<dbReference type="InterPro" id="IPR055015">
    <property type="entry name" value="GCX_COOH"/>
</dbReference>